<dbReference type="AlphaFoldDB" id="A0A4U0XFY9"/>
<dbReference type="PROSITE" id="PS51679">
    <property type="entry name" value="SAM_MT_C5"/>
    <property type="match status" value="1"/>
</dbReference>
<dbReference type="STRING" id="329884.A0A4U0XFY9"/>
<keyword evidence="4 5" id="KW-0949">S-adenosyl-L-methionine</keyword>
<keyword evidence="8" id="KW-1185">Reference proteome</keyword>
<name>A0A4U0XFY9_9PEZI</name>
<feature type="compositionally biased region" description="Polar residues" evidence="6">
    <location>
        <begin position="1"/>
        <end position="10"/>
    </location>
</feature>
<dbReference type="GO" id="GO:0032259">
    <property type="term" value="P:methylation"/>
    <property type="evidence" value="ECO:0007669"/>
    <property type="project" value="UniProtKB-KW"/>
</dbReference>
<evidence type="ECO:0000256" key="6">
    <source>
        <dbReference type="SAM" id="MobiDB-lite"/>
    </source>
</evidence>
<dbReference type="PANTHER" id="PTHR10629">
    <property type="entry name" value="CYTOSINE-SPECIFIC METHYLTRANSFERASE"/>
    <property type="match status" value="1"/>
</dbReference>
<dbReference type="Gene3D" id="3.90.120.10">
    <property type="entry name" value="DNA Methylase, subunit A, domain 2"/>
    <property type="match status" value="1"/>
</dbReference>
<evidence type="ECO:0000256" key="2">
    <source>
        <dbReference type="ARBA" id="ARBA00022603"/>
    </source>
</evidence>
<dbReference type="InterPro" id="IPR001525">
    <property type="entry name" value="C5_MeTfrase"/>
</dbReference>
<protein>
    <recommendedName>
        <fullName evidence="1">DNA (cytosine-5-)-methyltransferase</fullName>
        <ecNumber evidence="1">2.1.1.37</ecNumber>
    </recommendedName>
</protein>
<dbReference type="EC" id="2.1.1.37" evidence="1"/>
<organism evidence="7 8">
    <name type="scientific">Friedmanniomyces simplex</name>
    <dbReference type="NCBI Taxonomy" id="329884"/>
    <lineage>
        <taxon>Eukaryota</taxon>
        <taxon>Fungi</taxon>
        <taxon>Dikarya</taxon>
        <taxon>Ascomycota</taxon>
        <taxon>Pezizomycotina</taxon>
        <taxon>Dothideomycetes</taxon>
        <taxon>Dothideomycetidae</taxon>
        <taxon>Mycosphaerellales</taxon>
        <taxon>Teratosphaeriaceae</taxon>
        <taxon>Friedmanniomyces</taxon>
    </lineage>
</organism>
<feature type="region of interest" description="Disordered" evidence="6">
    <location>
        <begin position="236"/>
        <end position="282"/>
    </location>
</feature>
<comment type="caution">
    <text evidence="7">The sequence shown here is derived from an EMBL/GenBank/DDBJ whole genome shotgun (WGS) entry which is preliminary data.</text>
</comment>
<dbReference type="GO" id="GO:0005634">
    <property type="term" value="C:nucleus"/>
    <property type="evidence" value="ECO:0007669"/>
    <property type="project" value="TreeGrafter"/>
</dbReference>
<dbReference type="InterPro" id="IPR050390">
    <property type="entry name" value="C5-Methyltransferase"/>
</dbReference>
<dbReference type="OrthoDB" id="414133at2759"/>
<dbReference type="Gene3D" id="3.40.50.150">
    <property type="entry name" value="Vaccinia Virus protein VP39"/>
    <property type="match status" value="1"/>
</dbReference>
<feature type="compositionally biased region" description="Polar residues" evidence="6">
    <location>
        <begin position="248"/>
        <end position="258"/>
    </location>
</feature>
<keyword evidence="2 5" id="KW-0489">Methyltransferase</keyword>
<keyword evidence="3 5" id="KW-0808">Transferase</keyword>
<feature type="region of interest" description="Disordered" evidence="6">
    <location>
        <begin position="492"/>
        <end position="519"/>
    </location>
</feature>
<dbReference type="Pfam" id="PF00145">
    <property type="entry name" value="DNA_methylase"/>
    <property type="match status" value="2"/>
</dbReference>
<dbReference type="PANTHER" id="PTHR10629:SF52">
    <property type="entry name" value="DNA (CYTOSINE-5)-METHYLTRANSFERASE 1"/>
    <property type="match status" value="1"/>
</dbReference>
<dbReference type="InterPro" id="IPR029063">
    <property type="entry name" value="SAM-dependent_MTases_sf"/>
</dbReference>
<sequence length="624" mass="68752">MADSGRSTPTLVADDDDREMSNGPADDQHETIDLTDDDDDEREVVRELTPGELREYQRPNRPAGHSISGSAKVPCGTISTNERVELVNGGFLLVKEIMQAPTGEKYLNGILMKRTWQVMDKIGADGQLHAVLPLQKNELCMMIKTGDDRPGSPLDEHSLVRVSLDDVHSVRQITITNHSFPAHSFREPGLSVNPGNYREIEKTANLVCRWKFVEVIDLAARKATAFELAPLREAECDPGYRRPDKQRFTNSRSTTPTPKSRDHTGRRHPGAPHGQSATDDGDEKTYISADLFAGAGGATSGVIMAGFDVRYVLDLDADACKTVQRNYNGKIRNALHMDIKDFIAALQGAQSEEYTVDFLHVSYPCQAHSWLNRGQNREKDLEGISLCYSLREILLIVRPRVVTLEQTNGILTKEGGQHFRALIYDLTKTEYAPRKRLIIIGACPGERLPPFPKPTHGTGPGLLSLVTIHDCISQITPESLVDNMGLGSRPRDHPPYDPHTQLQGCITRSGGEGNKHPDGSHSFNCRELACLMTYPLYYQFAGGITAIKLQIGNSVPPVVMKAISAETVRSLRQSDAEMAAYRPEEVVIEDDKEGEEATGVRSAKSGCAESPILLDESYDGSGWA</sequence>
<reference evidence="7 8" key="1">
    <citation type="submission" date="2017-03" db="EMBL/GenBank/DDBJ databases">
        <title>Genomes of endolithic fungi from Antarctica.</title>
        <authorList>
            <person name="Coleine C."/>
            <person name="Masonjones S."/>
            <person name="Stajich J.E."/>
        </authorList>
    </citation>
    <scope>NUCLEOTIDE SEQUENCE [LARGE SCALE GENOMIC DNA]</scope>
    <source>
        <strain evidence="7 8">CCFEE 5184</strain>
    </source>
</reference>
<feature type="compositionally biased region" description="Acidic residues" evidence="6">
    <location>
        <begin position="33"/>
        <end position="42"/>
    </location>
</feature>
<proteinExistence type="inferred from homology"/>
<accession>A0A4U0XFY9</accession>
<dbReference type="GO" id="GO:0044027">
    <property type="term" value="P:negative regulation of gene expression via chromosomal CpG island methylation"/>
    <property type="evidence" value="ECO:0007669"/>
    <property type="project" value="TreeGrafter"/>
</dbReference>
<evidence type="ECO:0000256" key="5">
    <source>
        <dbReference type="PROSITE-ProRule" id="PRU01016"/>
    </source>
</evidence>
<evidence type="ECO:0000313" key="8">
    <source>
        <dbReference type="Proteomes" id="UP000309340"/>
    </source>
</evidence>
<dbReference type="GO" id="GO:0003886">
    <property type="term" value="F:DNA (cytosine-5-)-methyltransferase activity"/>
    <property type="evidence" value="ECO:0007669"/>
    <property type="project" value="UniProtKB-EC"/>
</dbReference>
<evidence type="ECO:0000313" key="7">
    <source>
        <dbReference type="EMBL" id="TKA73545.1"/>
    </source>
</evidence>
<gene>
    <name evidence="7" type="ORF">B0A55_06434</name>
</gene>
<evidence type="ECO:0000256" key="3">
    <source>
        <dbReference type="ARBA" id="ARBA00022679"/>
    </source>
</evidence>
<dbReference type="SUPFAM" id="SSF53335">
    <property type="entry name" value="S-adenosyl-L-methionine-dependent methyltransferases"/>
    <property type="match status" value="1"/>
</dbReference>
<evidence type="ECO:0000256" key="4">
    <source>
        <dbReference type="ARBA" id="ARBA00022691"/>
    </source>
</evidence>
<dbReference type="Proteomes" id="UP000309340">
    <property type="component" value="Unassembled WGS sequence"/>
</dbReference>
<dbReference type="GO" id="GO:0003677">
    <property type="term" value="F:DNA binding"/>
    <property type="evidence" value="ECO:0007669"/>
    <property type="project" value="TreeGrafter"/>
</dbReference>
<feature type="active site" evidence="5">
    <location>
        <position position="365"/>
    </location>
</feature>
<evidence type="ECO:0000256" key="1">
    <source>
        <dbReference type="ARBA" id="ARBA00011975"/>
    </source>
</evidence>
<feature type="region of interest" description="Disordered" evidence="6">
    <location>
        <begin position="1"/>
        <end position="42"/>
    </location>
</feature>
<comment type="similarity">
    <text evidence="5">Belongs to the class I-like SAM-binding methyltransferase superfamily. C5-methyltransferase family.</text>
</comment>
<feature type="compositionally biased region" description="Basic and acidic residues" evidence="6">
    <location>
        <begin position="236"/>
        <end position="247"/>
    </location>
</feature>
<dbReference type="EMBL" id="NAJQ01000260">
    <property type="protein sequence ID" value="TKA73545.1"/>
    <property type="molecule type" value="Genomic_DNA"/>
</dbReference>